<feature type="transmembrane region" description="Helical" evidence="1">
    <location>
        <begin position="41"/>
        <end position="59"/>
    </location>
</feature>
<proteinExistence type="predicted"/>
<feature type="transmembrane region" description="Helical" evidence="1">
    <location>
        <begin position="467"/>
        <end position="493"/>
    </location>
</feature>
<organism evidence="2">
    <name type="scientific">Trypanosoma congolense (strain IL3000)</name>
    <dbReference type="NCBI Taxonomy" id="1068625"/>
    <lineage>
        <taxon>Eukaryota</taxon>
        <taxon>Discoba</taxon>
        <taxon>Euglenozoa</taxon>
        <taxon>Kinetoplastea</taxon>
        <taxon>Metakinetoplastina</taxon>
        <taxon>Trypanosomatida</taxon>
        <taxon>Trypanosomatidae</taxon>
        <taxon>Trypanosoma</taxon>
        <taxon>Nannomonas</taxon>
    </lineage>
</organism>
<keyword evidence="1" id="KW-0472">Membrane</keyword>
<dbReference type="AlphaFoldDB" id="G0UWD2"/>
<dbReference type="EMBL" id="HE575323">
    <property type="protein sequence ID" value="CCC93698.1"/>
    <property type="molecule type" value="Genomic_DNA"/>
</dbReference>
<reference evidence="2" key="1">
    <citation type="journal article" date="2012" name="Proc. Natl. Acad. Sci. U.S.A.">
        <title>Antigenic diversity is generated by distinct evolutionary mechanisms in African trypanosome species.</title>
        <authorList>
            <person name="Jackson A.P."/>
            <person name="Berry A."/>
            <person name="Aslett M."/>
            <person name="Allison H.C."/>
            <person name="Burton P."/>
            <person name="Vavrova-Anderson J."/>
            <person name="Brown R."/>
            <person name="Browne H."/>
            <person name="Corton N."/>
            <person name="Hauser H."/>
            <person name="Gamble J."/>
            <person name="Gilderthorp R."/>
            <person name="Marcello L."/>
            <person name="McQuillan J."/>
            <person name="Otto T.D."/>
            <person name="Quail M.A."/>
            <person name="Sanders M.J."/>
            <person name="van Tonder A."/>
            <person name="Ginger M.L."/>
            <person name="Field M.C."/>
            <person name="Barry J.D."/>
            <person name="Hertz-Fowler C."/>
            <person name="Berriman M."/>
        </authorList>
    </citation>
    <scope>NUCLEOTIDE SEQUENCE</scope>
    <source>
        <strain evidence="2">IL3000</strain>
    </source>
</reference>
<gene>
    <name evidence="2" type="ORF">TCIL3000_10_4610</name>
</gene>
<protein>
    <submittedName>
        <fullName evidence="2">Uncharacterized protein TCIL3000_10_4610</fullName>
    </submittedName>
</protein>
<keyword evidence="1" id="KW-0812">Transmembrane</keyword>
<accession>G0UWD2</accession>
<evidence type="ECO:0000256" key="1">
    <source>
        <dbReference type="SAM" id="Phobius"/>
    </source>
</evidence>
<dbReference type="VEuPathDB" id="TriTrypDB:TcIL3000_10_4610"/>
<evidence type="ECO:0000313" key="2">
    <source>
        <dbReference type="EMBL" id="CCC93698.1"/>
    </source>
</evidence>
<sequence length="500" mass="54348">MLMYFPPLGRLSQQNNTVTLTISICECEGDKAMIIGDGRRVLVLNLVLAVLSLFVSFYVTQEYLRVEQIRIFGQELNRLSTAARRLGMVVVGLPTPFDHVTSVVAVPTGVSDVGHKTMRFFTRNFGPSAMQQKRDEISGSPPTTESIIEGSLLAYLFSAVHGSKRAITNVLHLCSATCCVGPYFTMFHAERKLLHKKDHNLSVGVLIYGDSFAGSVVEGDLAALGVMIPQYRGGRMSTDCMPLHGVVNMEHRHDSVGVVGLHAENTCEYVSTEGPHAPQALANVVPLKEVVIGINRLSAIFFDVVHIDTNTEGFLAAVTYLQGLLGNVTQPDNIILVVYPSFFLDNAVTAVNALRANASYHVLVQGGQCLSVANATTVSSAEMLHDLLHFADVNVRSRADIRSYAANPLCVLLLSKTFTSVSQLMERMPPVSPEAAMEEFFGTETAAVGYSISSVWRHGGVGPTARALLMILSVMVTLMLACTILRGGFLTFAPRRCRRL</sequence>
<keyword evidence="1" id="KW-1133">Transmembrane helix</keyword>
<name>G0UWD2_TRYCI</name>